<reference evidence="2 3" key="1">
    <citation type="submission" date="2023-06" db="EMBL/GenBank/DDBJ databases">
        <title>Comparative genomics of Bacillaceae isolates and their secondary metabolite potential.</title>
        <authorList>
            <person name="Song L."/>
            <person name="Nielsen L.J."/>
            <person name="Mohite O."/>
            <person name="Xu X."/>
            <person name="Weber T."/>
            <person name="Kovacs A.T."/>
        </authorList>
    </citation>
    <scope>NUCLEOTIDE SEQUENCE [LARGE SCALE GENOMIC DNA]</scope>
    <source>
        <strain evidence="2 3">DX2.1</strain>
    </source>
</reference>
<name>A0ABT7RF68_9BACI</name>
<keyword evidence="3" id="KW-1185">Reference proteome</keyword>
<protein>
    <submittedName>
        <fullName evidence="2">Uncharacterized protein</fullName>
    </submittedName>
</protein>
<dbReference type="Proteomes" id="UP001224139">
    <property type="component" value="Unassembled WGS sequence"/>
</dbReference>
<evidence type="ECO:0000313" key="2">
    <source>
        <dbReference type="EMBL" id="MDM5441593.1"/>
    </source>
</evidence>
<sequence length="78" mass="7947">MKPIIKGLSMSVLAMSLLLPSSVSFADGNIDPSQAKKPVVTSKPPSLDPEEGKKILEDGKGVGKAVLSATGGNPTLVC</sequence>
<evidence type="ECO:0000313" key="3">
    <source>
        <dbReference type="Proteomes" id="UP001224139"/>
    </source>
</evidence>
<feature type="signal peptide" evidence="1">
    <location>
        <begin position="1"/>
        <end position="26"/>
    </location>
</feature>
<feature type="chain" id="PRO_5047453043" evidence="1">
    <location>
        <begin position="27"/>
        <end position="78"/>
    </location>
</feature>
<gene>
    <name evidence="2" type="ORF">QUG02_26445</name>
</gene>
<proteinExistence type="predicted"/>
<evidence type="ECO:0000256" key="1">
    <source>
        <dbReference type="SAM" id="SignalP"/>
    </source>
</evidence>
<dbReference type="RefSeq" id="WP_289361036.1">
    <property type="nucleotide sequence ID" value="NZ_JAUCFG010000003.1"/>
</dbReference>
<organism evidence="2 3">
    <name type="scientific">Bacillus hominis</name>
    <dbReference type="NCBI Taxonomy" id="2817478"/>
    <lineage>
        <taxon>Bacteria</taxon>
        <taxon>Bacillati</taxon>
        <taxon>Bacillota</taxon>
        <taxon>Bacilli</taxon>
        <taxon>Bacillales</taxon>
        <taxon>Bacillaceae</taxon>
        <taxon>Bacillus</taxon>
        <taxon>Bacillus cereus group</taxon>
    </lineage>
</organism>
<accession>A0ABT7RF68</accession>
<keyword evidence="1" id="KW-0732">Signal</keyword>
<comment type="caution">
    <text evidence="2">The sequence shown here is derived from an EMBL/GenBank/DDBJ whole genome shotgun (WGS) entry which is preliminary data.</text>
</comment>
<dbReference type="EMBL" id="JAUCFG010000003">
    <property type="protein sequence ID" value="MDM5441593.1"/>
    <property type="molecule type" value="Genomic_DNA"/>
</dbReference>